<keyword evidence="1" id="KW-0812">Transmembrane</keyword>
<evidence type="ECO:0000256" key="1">
    <source>
        <dbReference type="SAM" id="Phobius"/>
    </source>
</evidence>
<feature type="transmembrane region" description="Helical" evidence="1">
    <location>
        <begin position="272"/>
        <end position="294"/>
    </location>
</feature>
<dbReference type="AlphaFoldDB" id="F1Z8J4"/>
<feature type="transmembrane region" description="Helical" evidence="1">
    <location>
        <begin position="162"/>
        <end position="186"/>
    </location>
</feature>
<dbReference type="OrthoDB" id="7184927at2"/>
<organism evidence="2 3">
    <name type="scientific">Novosphingobium nitrogenifigens DSM 19370</name>
    <dbReference type="NCBI Taxonomy" id="983920"/>
    <lineage>
        <taxon>Bacteria</taxon>
        <taxon>Pseudomonadati</taxon>
        <taxon>Pseudomonadota</taxon>
        <taxon>Alphaproteobacteria</taxon>
        <taxon>Sphingomonadales</taxon>
        <taxon>Sphingomonadaceae</taxon>
        <taxon>Novosphingobium</taxon>
    </lineage>
</organism>
<dbReference type="InParanoid" id="F1Z8J4"/>
<gene>
    <name evidence="2" type="ORF">Y88_1093</name>
</gene>
<keyword evidence="1" id="KW-0472">Membrane</keyword>
<comment type="caution">
    <text evidence="2">The sequence shown here is derived from an EMBL/GenBank/DDBJ whole genome shotgun (WGS) entry which is preliminary data.</text>
</comment>
<accession>F1Z8J4</accession>
<dbReference type="Proteomes" id="UP000004728">
    <property type="component" value="Unassembled WGS sequence"/>
</dbReference>
<feature type="transmembrane region" description="Helical" evidence="1">
    <location>
        <begin position="134"/>
        <end position="156"/>
    </location>
</feature>
<name>F1Z8J4_9SPHN</name>
<evidence type="ECO:0008006" key="4">
    <source>
        <dbReference type="Google" id="ProtNLM"/>
    </source>
</evidence>
<feature type="transmembrane region" description="Helical" evidence="1">
    <location>
        <begin position="198"/>
        <end position="223"/>
    </location>
</feature>
<sequence>MTDPDVIPAALPREARAAGFRRWGALLGPAISLAIFGEVLWQVRALDWHTLVAYIPDSPLVWVILVISYLSGPVGDWVIFRKLWKIPVEGLFPLIKKMIGNQLLLSYVGEVYFYDWARRHVKMEGSPFGAVKDVAILSAIAGYAMTLIMLVVAWPYVARYGFGIHGGMLVGSIGIMLATGLAITVFRNRLLSLPRADLFYVFMVHMARLTVNTVLTGVLWSLMLPGVPLSSWLILSTGRLLITRLPLISNQEVAFAGALVLLGGHVDQTRNMITVIALFITAIHIVLYIAMLLLDLVQRERNA</sequence>
<dbReference type="eggNOG" id="ENOG50337CJ">
    <property type="taxonomic scope" value="Bacteria"/>
</dbReference>
<dbReference type="RefSeq" id="WP_008065705.1">
    <property type="nucleotide sequence ID" value="NZ_AQWK01000001.1"/>
</dbReference>
<keyword evidence="1" id="KW-1133">Transmembrane helix</keyword>
<proteinExistence type="predicted"/>
<feature type="transmembrane region" description="Helical" evidence="1">
    <location>
        <begin position="23"/>
        <end position="41"/>
    </location>
</feature>
<evidence type="ECO:0000313" key="2">
    <source>
        <dbReference type="EMBL" id="EGD59031.1"/>
    </source>
</evidence>
<dbReference type="HOGENOM" id="CLU_078231_0_0_5"/>
<evidence type="ECO:0000313" key="3">
    <source>
        <dbReference type="Proteomes" id="UP000004728"/>
    </source>
</evidence>
<dbReference type="STRING" id="983920.Y88_1093"/>
<keyword evidence="3" id="KW-1185">Reference proteome</keyword>
<reference evidence="2 3" key="1">
    <citation type="journal article" date="2012" name="J. Bacteriol.">
        <title>Draft Genome Sequence of Novosphingobium nitrogenifigens Y88T.</title>
        <authorList>
            <person name="Strabala T.J."/>
            <person name="Macdonald L."/>
            <person name="Liu V."/>
            <person name="Smit A.M."/>
        </authorList>
    </citation>
    <scope>NUCLEOTIDE SEQUENCE [LARGE SCALE GENOMIC DNA]</scope>
    <source>
        <strain evidence="2 3">DSM 19370</strain>
    </source>
</reference>
<protein>
    <recommendedName>
        <fullName evidence="4">Flippase-like domain-containing protein</fullName>
    </recommendedName>
</protein>
<dbReference type="EMBL" id="AEWJ01000037">
    <property type="protein sequence ID" value="EGD59031.1"/>
    <property type="molecule type" value="Genomic_DNA"/>
</dbReference>
<feature type="transmembrane region" description="Helical" evidence="1">
    <location>
        <begin position="61"/>
        <end position="80"/>
    </location>
</feature>